<evidence type="ECO:0000313" key="2">
    <source>
        <dbReference type="Proteomes" id="UP000595437"/>
    </source>
</evidence>
<protein>
    <submittedName>
        <fullName evidence="1">LOC101744432</fullName>
    </submittedName>
</protein>
<keyword evidence="2" id="KW-1185">Reference proteome</keyword>
<dbReference type="EMBL" id="CP045898">
    <property type="protein sequence ID" value="QQP39932.1"/>
    <property type="molecule type" value="Genomic_DNA"/>
</dbReference>
<dbReference type="OrthoDB" id="6382106at2759"/>
<accession>A0A7T8GY30</accession>
<gene>
    <name evidence="1" type="ORF">FKW44_013806</name>
</gene>
<name>A0A7T8GY30_CALRO</name>
<dbReference type="AlphaFoldDB" id="A0A7T8GY30"/>
<proteinExistence type="predicted"/>
<organism evidence="1 2">
    <name type="scientific">Caligus rogercresseyi</name>
    <name type="common">Sea louse</name>
    <dbReference type="NCBI Taxonomy" id="217165"/>
    <lineage>
        <taxon>Eukaryota</taxon>
        <taxon>Metazoa</taxon>
        <taxon>Ecdysozoa</taxon>
        <taxon>Arthropoda</taxon>
        <taxon>Crustacea</taxon>
        <taxon>Multicrustacea</taxon>
        <taxon>Hexanauplia</taxon>
        <taxon>Copepoda</taxon>
        <taxon>Siphonostomatoida</taxon>
        <taxon>Caligidae</taxon>
        <taxon>Caligus</taxon>
    </lineage>
</organism>
<sequence>MERLTHVPPRSSPEGTTQLDKRLNKANYVFLKNKPIRESLSPTFLGPFKVLEKYDRYFKVQLGSKVDNISKDRLRPAFGIEEILPETPNVHLTRSTSTF</sequence>
<dbReference type="Proteomes" id="UP000595437">
    <property type="component" value="Chromosome 9"/>
</dbReference>
<reference evidence="2" key="1">
    <citation type="submission" date="2021-01" db="EMBL/GenBank/DDBJ databases">
        <title>Caligus Genome Assembly.</title>
        <authorList>
            <person name="Gallardo-Escarate C."/>
        </authorList>
    </citation>
    <scope>NUCLEOTIDE SEQUENCE [LARGE SCALE GENOMIC DNA]</scope>
</reference>
<evidence type="ECO:0000313" key="1">
    <source>
        <dbReference type="EMBL" id="QQP39932.1"/>
    </source>
</evidence>